<dbReference type="InterPro" id="IPR001307">
    <property type="entry name" value="Thiosulphate_STrfase_CS"/>
</dbReference>
<reference evidence="5" key="1">
    <citation type="submission" date="2023-07" db="EMBL/GenBank/DDBJ databases">
        <authorList>
            <consortium name="AG Swart"/>
            <person name="Singh M."/>
            <person name="Singh A."/>
            <person name="Seah K."/>
            <person name="Emmerich C."/>
        </authorList>
    </citation>
    <scope>NUCLEOTIDE SEQUENCE</scope>
    <source>
        <strain evidence="5">DP1</strain>
    </source>
</reference>
<keyword evidence="6" id="KW-1185">Reference proteome</keyword>
<dbReference type="CDD" id="cd01449">
    <property type="entry name" value="TST_Repeat_2"/>
    <property type="match status" value="1"/>
</dbReference>
<evidence type="ECO:0000259" key="4">
    <source>
        <dbReference type="PROSITE" id="PS50206"/>
    </source>
</evidence>
<keyword evidence="2" id="KW-0677">Repeat</keyword>
<evidence type="ECO:0000256" key="1">
    <source>
        <dbReference type="ARBA" id="ARBA00022679"/>
    </source>
</evidence>
<proteinExistence type="predicted"/>
<dbReference type="Proteomes" id="UP001295684">
    <property type="component" value="Unassembled WGS sequence"/>
</dbReference>
<dbReference type="AlphaFoldDB" id="A0AAD1XNV4"/>
<dbReference type="PANTHER" id="PTHR11364:SF27">
    <property type="entry name" value="SULFURTRANSFERASE"/>
    <property type="match status" value="1"/>
</dbReference>
<evidence type="ECO:0000313" key="6">
    <source>
        <dbReference type="Proteomes" id="UP001295684"/>
    </source>
</evidence>
<dbReference type="InterPro" id="IPR001763">
    <property type="entry name" value="Rhodanese-like_dom"/>
</dbReference>
<evidence type="ECO:0000313" key="5">
    <source>
        <dbReference type="EMBL" id="CAI2376301.1"/>
    </source>
</evidence>
<dbReference type="SMART" id="SM00450">
    <property type="entry name" value="RHOD"/>
    <property type="match status" value="2"/>
</dbReference>
<feature type="domain" description="Rhodanese" evidence="4">
    <location>
        <begin position="197"/>
        <end position="311"/>
    </location>
</feature>
<comment type="caution">
    <text evidence="5">The sequence shown here is derived from an EMBL/GenBank/DDBJ whole genome shotgun (WGS) entry which is preliminary data.</text>
</comment>
<dbReference type="Gene3D" id="3.40.250.10">
    <property type="entry name" value="Rhodanese-like domain"/>
    <property type="match status" value="2"/>
</dbReference>
<dbReference type="Pfam" id="PF00581">
    <property type="entry name" value="Rhodanese"/>
    <property type="match status" value="2"/>
</dbReference>
<gene>
    <name evidence="5" type="ORF">ECRASSUSDP1_LOCUS17670</name>
</gene>
<protein>
    <recommendedName>
        <fullName evidence="3">Sulfurtransferase</fullName>
    </recommendedName>
</protein>
<dbReference type="SUPFAM" id="SSF52821">
    <property type="entry name" value="Rhodanese/Cell cycle control phosphatase"/>
    <property type="match status" value="2"/>
</dbReference>
<dbReference type="PROSITE" id="PS00683">
    <property type="entry name" value="RHODANESE_2"/>
    <property type="match status" value="1"/>
</dbReference>
<name>A0AAD1XNV4_EUPCR</name>
<dbReference type="InterPro" id="IPR036873">
    <property type="entry name" value="Rhodanese-like_dom_sf"/>
</dbReference>
<dbReference type="GO" id="GO:0005739">
    <property type="term" value="C:mitochondrion"/>
    <property type="evidence" value="ECO:0007669"/>
    <property type="project" value="TreeGrafter"/>
</dbReference>
<dbReference type="EMBL" id="CAMPGE010017850">
    <property type="protein sequence ID" value="CAI2376301.1"/>
    <property type="molecule type" value="Genomic_DNA"/>
</dbReference>
<sequence>MNFIIHYLSPQRARARQGLVNSASRLYRITTFQILICISLGICLNPYHYQDIKLLDCTMEDESHHVDFVTKSILHAIYLNTSFSLTNLETDLIHAYPTKEQVINTMQNFGVHLDDKIVLYSQPNFVKHSTRVFHILKAYGFTDVTVLDGGLLKYIQDGYPTAPGVGYTGPVSQIEDLDNPFLYLAQMKEVIEFAEGKNPNIQLIDARDDEEYYGNDPHLPSYIRQGHVPGSIHIPSEEFLNPDDTFLKPPEIQKILESKGVDRNKDIIVMCRTGLKATVNYFALKMVGYPNVRLYDGSWVEYEDSNGPAVYFES</sequence>
<accession>A0AAD1XNV4</accession>
<keyword evidence="1 3" id="KW-0808">Transferase</keyword>
<evidence type="ECO:0000256" key="2">
    <source>
        <dbReference type="ARBA" id="ARBA00022737"/>
    </source>
</evidence>
<dbReference type="GO" id="GO:0004792">
    <property type="term" value="F:thiosulfate-cyanide sulfurtransferase activity"/>
    <property type="evidence" value="ECO:0007669"/>
    <property type="project" value="InterPro"/>
</dbReference>
<evidence type="ECO:0000256" key="3">
    <source>
        <dbReference type="RuleBase" id="RU000507"/>
    </source>
</evidence>
<dbReference type="PANTHER" id="PTHR11364">
    <property type="entry name" value="THIOSULFATE SULFERTANSFERASE"/>
    <property type="match status" value="1"/>
</dbReference>
<dbReference type="PROSITE" id="PS50206">
    <property type="entry name" value="RHODANESE_3"/>
    <property type="match status" value="2"/>
</dbReference>
<feature type="domain" description="Rhodanese" evidence="4">
    <location>
        <begin position="48"/>
        <end position="163"/>
    </location>
</feature>
<dbReference type="InterPro" id="IPR045078">
    <property type="entry name" value="TST/MPST-like"/>
</dbReference>
<organism evidence="5 6">
    <name type="scientific">Euplotes crassus</name>
    <dbReference type="NCBI Taxonomy" id="5936"/>
    <lineage>
        <taxon>Eukaryota</taxon>
        <taxon>Sar</taxon>
        <taxon>Alveolata</taxon>
        <taxon>Ciliophora</taxon>
        <taxon>Intramacronucleata</taxon>
        <taxon>Spirotrichea</taxon>
        <taxon>Hypotrichia</taxon>
        <taxon>Euplotida</taxon>
        <taxon>Euplotidae</taxon>
        <taxon>Moneuplotes</taxon>
    </lineage>
</organism>